<keyword evidence="6" id="KW-1185">Reference proteome</keyword>
<accession>A0ABY4S9M7</accession>
<protein>
    <submittedName>
        <fullName evidence="5">Crp/Fnr family transcriptional regulator</fullName>
    </submittedName>
</protein>
<dbReference type="CDD" id="cd00038">
    <property type="entry name" value="CAP_ED"/>
    <property type="match status" value="1"/>
</dbReference>
<proteinExistence type="predicted"/>
<evidence type="ECO:0000256" key="2">
    <source>
        <dbReference type="ARBA" id="ARBA00023125"/>
    </source>
</evidence>
<dbReference type="SMART" id="SM00419">
    <property type="entry name" value="HTH_CRP"/>
    <property type="match status" value="1"/>
</dbReference>
<evidence type="ECO:0000256" key="3">
    <source>
        <dbReference type="ARBA" id="ARBA00023163"/>
    </source>
</evidence>
<dbReference type="Pfam" id="PF13545">
    <property type="entry name" value="HTH_Crp_2"/>
    <property type="match status" value="1"/>
</dbReference>
<name>A0ABY4S9M7_AQUTE</name>
<dbReference type="Proteomes" id="UP001056201">
    <property type="component" value="Chromosome 2"/>
</dbReference>
<dbReference type="RefSeq" id="WP_250197407.1">
    <property type="nucleotide sequence ID" value="NZ_CP097636.1"/>
</dbReference>
<keyword evidence="2" id="KW-0238">DNA-binding</keyword>
<feature type="domain" description="HTH crp-type" evidence="4">
    <location>
        <begin position="158"/>
        <end position="232"/>
    </location>
</feature>
<evidence type="ECO:0000259" key="4">
    <source>
        <dbReference type="PROSITE" id="PS51063"/>
    </source>
</evidence>
<dbReference type="InterPro" id="IPR012318">
    <property type="entry name" value="HTH_CRP"/>
</dbReference>
<dbReference type="EMBL" id="CP097636">
    <property type="protein sequence ID" value="URI09174.1"/>
    <property type="molecule type" value="Genomic_DNA"/>
</dbReference>
<dbReference type="Gene3D" id="1.10.10.10">
    <property type="entry name" value="Winged helix-like DNA-binding domain superfamily/Winged helix DNA-binding domain"/>
    <property type="match status" value="1"/>
</dbReference>
<dbReference type="Pfam" id="PF00027">
    <property type="entry name" value="cNMP_binding"/>
    <property type="match status" value="1"/>
</dbReference>
<reference evidence="5" key="1">
    <citation type="submission" date="2022-05" db="EMBL/GenBank/DDBJ databases">
        <title>An RpoN-dependent PEP-CTERM gene is involved in floc formation of an Aquincola tertiaricarbonis strain.</title>
        <authorList>
            <person name="Qiu D."/>
            <person name="Xia M."/>
        </authorList>
    </citation>
    <scope>NUCLEOTIDE SEQUENCE</scope>
    <source>
        <strain evidence="5">RN12</strain>
    </source>
</reference>
<dbReference type="Gene3D" id="2.60.120.10">
    <property type="entry name" value="Jelly Rolls"/>
    <property type="match status" value="1"/>
</dbReference>
<keyword evidence="3" id="KW-0804">Transcription</keyword>
<organism evidence="5 6">
    <name type="scientific">Aquincola tertiaricarbonis</name>
    <dbReference type="NCBI Taxonomy" id="391953"/>
    <lineage>
        <taxon>Bacteria</taxon>
        <taxon>Pseudomonadati</taxon>
        <taxon>Pseudomonadota</taxon>
        <taxon>Betaproteobacteria</taxon>
        <taxon>Burkholderiales</taxon>
        <taxon>Sphaerotilaceae</taxon>
        <taxon>Aquincola</taxon>
    </lineage>
</organism>
<gene>
    <name evidence="5" type="ORF">MW290_26785</name>
</gene>
<dbReference type="PROSITE" id="PS51063">
    <property type="entry name" value="HTH_CRP_2"/>
    <property type="match status" value="1"/>
</dbReference>
<dbReference type="InterPro" id="IPR014710">
    <property type="entry name" value="RmlC-like_jellyroll"/>
</dbReference>
<dbReference type="InterPro" id="IPR036388">
    <property type="entry name" value="WH-like_DNA-bd_sf"/>
</dbReference>
<keyword evidence="1" id="KW-0805">Transcription regulation</keyword>
<dbReference type="SUPFAM" id="SSF46785">
    <property type="entry name" value="Winged helix' DNA-binding domain"/>
    <property type="match status" value="1"/>
</dbReference>
<dbReference type="InterPro" id="IPR018490">
    <property type="entry name" value="cNMP-bd_dom_sf"/>
</dbReference>
<evidence type="ECO:0000256" key="1">
    <source>
        <dbReference type="ARBA" id="ARBA00023015"/>
    </source>
</evidence>
<evidence type="ECO:0000313" key="5">
    <source>
        <dbReference type="EMBL" id="URI09174.1"/>
    </source>
</evidence>
<dbReference type="SUPFAM" id="SSF51206">
    <property type="entry name" value="cAMP-binding domain-like"/>
    <property type="match status" value="1"/>
</dbReference>
<evidence type="ECO:0000313" key="6">
    <source>
        <dbReference type="Proteomes" id="UP001056201"/>
    </source>
</evidence>
<sequence length="251" mass="28250">MNTPALPPTRTVPPCTACPLRQMAVFKPISHDELLFLQSFKEAHITVAAGQPIVWQGQPATLSTLYSGWAFRFKSLTDGRRQILNFVLPGDLIGLQDQSHEVSPHGVEALTDVELCRFDTDRLWTLYSRFPKLAYDVTWLAAHEESMVDENLLTVGRRSAAERVAMLMLHLYKRSVALGLAQQGRVPWPVNQQHIADAVGLSLVHTNRTLRKLYRQGLFAVEGGWLYLPDPGALGRLADYYEQPVPRRPLI</sequence>
<dbReference type="InterPro" id="IPR000595">
    <property type="entry name" value="cNMP-bd_dom"/>
</dbReference>
<dbReference type="InterPro" id="IPR036390">
    <property type="entry name" value="WH_DNA-bd_sf"/>
</dbReference>